<evidence type="ECO:0000313" key="1">
    <source>
        <dbReference type="EMBL" id="GAA4579523.1"/>
    </source>
</evidence>
<name>A0ABP8T3C1_9ACTN</name>
<protein>
    <submittedName>
        <fullName evidence="1">Uncharacterized protein</fullName>
    </submittedName>
</protein>
<comment type="caution">
    <text evidence="1">The sequence shown here is derived from an EMBL/GenBank/DDBJ whole genome shotgun (WGS) entry which is preliminary data.</text>
</comment>
<gene>
    <name evidence="1" type="ORF">GCM10023176_57480</name>
</gene>
<accession>A0ABP8T3C1</accession>
<dbReference type="EMBL" id="BAABGU010000049">
    <property type="protein sequence ID" value="GAA4579523.1"/>
    <property type="molecule type" value="Genomic_DNA"/>
</dbReference>
<evidence type="ECO:0000313" key="2">
    <source>
        <dbReference type="Proteomes" id="UP001500307"/>
    </source>
</evidence>
<organism evidence="1 2">
    <name type="scientific">Micromonospora coerulea</name>
    <dbReference type="NCBI Taxonomy" id="47856"/>
    <lineage>
        <taxon>Bacteria</taxon>
        <taxon>Bacillati</taxon>
        <taxon>Actinomycetota</taxon>
        <taxon>Actinomycetes</taxon>
        <taxon>Micromonosporales</taxon>
        <taxon>Micromonosporaceae</taxon>
        <taxon>Micromonospora</taxon>
    </lineage>
</organism>
<keyword evidence="2" id="KW-1185">Reference proteome</keyword>
<reference evidence="2" key="1">
    <citation type="journal article" date="2019" name="Int. J. Syst. Evol. Microbiol.">
        <title>The Global Catalogue of Microorganisms (GCM) 10K type strain sequencing project: providing services to taxonomists for standard genome sequencing and annotation.</title>
        <authorList>
            <consortium name="The Broad Institute Genomics Platform"/>
            <consortium name="The Broad Institute Genome Sequencing Center for Infectious Disease"/>
            <person name="Wu L."/>
            <person name="Ma J."/>
        </authorList>
    </citation>
    <scope>NUCLEOTIDE SEQUENCE [LARGE SCALE GENOMIC DNA]</scope>
    <source>
        <strain evidence="2">JCM 3175</strain>
    </source>
</reference>
<sequence>MATGPWMARRLLWSVGSMKTSHTVRLRSQQQATDYHPSIAVSVGPVLLLSRVAVNQPNASAFVKRVAEYRDVD</sequence>
<dbReference type="Proteomes" id="UP001500307">
    <property type="component" value="Unassembled WGS sequence"/>
</dbReference>
<proteinExistence type="predicted"/>